<protein>
    <submittedName>
        <fullName evidence="3">DUF4389 domain-containing protein</fullName>
    </submittedName>
</protein>
<evidence type="ECO:0000256" key="1">
    <source>
        <dbReference type="SAM" id="MobiDB-lite"/>
    </source>
</evidence>
<dbReference type="Proteomes" id="UP000551848">
    <property type="component" value="Unassembled WGS sequence"/>
</dbReference>
<comment type="caution">
    <text evidence="3">The sequence shown here is derived from an EMBL/GenBank/DDBJ whole genome shotgun (WGS) entry which is preliminary data.</text>
</comment>
<keyword evidence="2" id="KW-0812">Transmembrane</keyword>
<name>A0A838Y628_9GAMM</name>
<feature type="compositionally biased region" description="Acidic residues" evidence="1">
    <location>
        <begin position="92"/>
        <end position="123"/>
    </location>
</feature>
<sequence>MSEINKDELLDLKKWQRLFFMVIYGAAINFVVSILIFLVAIQFIFYLFTSKTNNQLQSANNWLQGFFNDSLNFLSFNSDSKPWPFSDKDDVSDSNEDGENTEVVDVESEDLELGDDQPEQTTS</sequence>
<keyword evidence="2" id="KW-1133">Transmembrane helix</keyword>
<dbReference type="InterPro" id="IPR025498">
    <property type="entry name" value="DUF4389"/>
</dbReference>
<evidence type="ECO:0000313" key="3">
    <source>
        <dbReference type="EMBL" id="MBA4692753.1"/>
    </source>
</evidence>
<dbReference type="AlphaFoldDB" id="A0A838Y628"/>
<feature type="region of interest" description="Disordered" evidence="1">
    <location>
        <begin position="85"/>
        <end position="123"/>
    </location>
</feature>
<organism evidence="3 4">
    <name type="scientific">SAR86 cluster bacterium</name>
    <dbReference type="NCBI Taxonomy" id="2030880"/>
    <lineage>
        <taxon>Bacteria</taxon>
        <taxon>Pseudomonadati</taxon>
        <taxon>Pseudomonadota</taxon>
        <taxon>Gammaproteobacteria</taxon>
        <taxon>SAR86 cluster</taxon>
    </lineage>
</organism>
<evidence type="ECO:0000313" key="4">
    <source>
        <dbReference type="Proteomes" id="UP000551848"/>
    </source>
</evidence>
<keyword evidence="2" id="KW-0472">Membrane</keyword>
<proteinExistence type="predicted"/>
<dbReference type="Pfam" id="PF14333">
    <property type="entry name" value="DUF4389"/>
    <property type="match status" value="1"/>
</dbReference>
<accession>A0A838Y628</accession>
<feature type="transmembrane region" description="Helical" evidence="2">
    <location>
        <begin position="21"/>
        <end position="48"/>
    </location>
</feature>
<gene>
    <name evidence="3" type="ORF">H2072_03305</name>
</gene>
<reference evidence="3 4" key="1">
    <citation type="submission" date="2020-06" db="EMBL/GenBank/DDBJ databases">
        <title>Dysbiosis in marine aquaculture revealed through microbiome analysis: reverse ecology for environmental sustainability.</title>
        <authorList>
            <person name="Haro-Moreno J.M."/>
            <person name="Coutinho F.H."/>
            <person name="Zaragoza-Solas A."/>
            <person name="Picazo A."/>
            <person name="Almagro-Moreno S."/>
            <person name="Lopez-Perez M."/>
        </authorList>
    </citation>
    <scope>NUCLEOTIDE SEQUENCE [LARGE SCALE GENOMIC DNA]</scope>
    <source>
        <strain evidence="3">MCMED-G41</strain>
    </source>
</reference>
<dbReference type="EMBL" id="JACETL010000036">
    <property type="protein sequence ID" value="MBA4692753.1"/>
    <property type="molecule type" value="Genomic_DNA"/>
</dbReference>
<evidence type="ECO:0000256" key="2">
    <source>
        <dbReference type="SAM" id="Phobius"/>
    </source>
</evidence>